<sequence length="1006" mass="111087">MDQQYLLKVICYHQGALDYADLADIGCGEDVICALDENEEFSVALCNGNKRIIAKTKVRRCKAQQCDGCNDLHLCKFYLFGDCKNSRGRRTCRFGHDLNSEHNSRVLREYKLETLSRQEIRQLLLQNDNSLLPPVCSSYNKGAGPYGNCPDQEGCTRLHVCDRYIRGTCSSGADCNRCHDFFEPHPQRTLQQRGVPNDLMVSMLSTYRNIQAMKSEGAGSAASVNRPQSCPQRNTVRNEICLFFVKGDCKQGEKCWRVHFKMPYKWEVKDGQTWSALPENEVIERDFCDPSKIHSEGSDCVDFDSMSLGFSEVRRLSTVSSVTEPTFVLTTEWAWFWEDEYGKWVQYASIKEMHRLSSITSEDLEKRFQEDQSAVVKFTAGQQSYELSFRDMTQYNERFGTIRMVRRRPVFVSTVDAQAARSRRNGPRNPSQNFRAVPGFWDKSAIPDIGYRTVTLLSSDRDYQKVQRLFNNTTRGFQITSIERVQNRDLWEVFQWKRDLMKKNNGGKNSKELHLFHGTDPKHVDAICRDNFDWRLCGTNGTVYGEGSYFARDAKYSHSYTSDSGLRSMFACRVLVGDYTRGNSDLRRPPPKGEGSPTLYDSCVDNVLNPSIYVVFEKHQVYPEFLIKYDDGVMHLSSLAPAPPKTVSIQSTSLTPTSNRIQATAAATPSKSVPSTLSPSKTAATTSSNPTDSRPTSCLVHESCPKPGQAPLIFSQSPMKPAPSSQLVDTTLGSDFNPSFANLSRTLTTPASTPSRTPTTPASTPSRKLTTPASTPSRTLTTPASTPSPTLTTPASTPPRTPTTPASTPSRMLTTPASTPSPTLTTSASTPSPTLITPASTPSHTLTTPASTPSHTLTTPASTPSPTLTPSASTPPGILSPLTGTLFRAHTRSTTTTHTLSASSTSPPLSPSYSLSTPYHTLSHSSYTPTYTQTPSRTSPSSSSNSPSTLSPSASNPSRVFSPSAGAFYRPLSTTTSTTRSPPESLYSVPTARRRDTKEKNKCLLQ</sequence>
<evidence type="ECO:0000313" key="17">
    <source>
        <dbReference type="RefSeq" id="XP_038834037.1"/>
    </source>
</evidence>
<evidence type="ECO:0000256" key="1">
    <source>
        <dbReference type="ARBA" id="ARBA00004123"/>
    </source>
</evidence>
<dbReference type="SUPFAM" id="SSF56399">
    <property type="entry name" value="ADP-ribosylation"/>
    <property type="match status" value="1"/>
</dbReference>
<accession>A0A8U0Q128</accession>
<dbReference type="InterPro" id="IPR012317">
    <property type="entry name" value="Poly(ADP-ribose)pol_cat_dom"/>
</dbReference>
<dbReference type="PROSITE" id="PS50918">
    <property type="entry name" value="WWE"/>
    <property type="match status" value="1"/>
</dbReference>
<dbReference type="Gene3D" id="3.30.720.50">
    <property type="match status" value="1"/>
</dbReference>
<dbReference type="GeneID" id="120032146"/>
<dbReference type="CDD" id="cd01439">
    <property type="entry name" value="TCCD_inducible_PARP_like"/>
    <property type="match status" value="1"/>
</dbReference>
<feature type="compositionally biased region" description="Low complexity" evidence="12">
    <location>
        <begin position="970"/>
        <end position="986"/>
    </location>
</feature>
<dbReference type="InterPro" id="IPR051712">
    <property type="entry name" value="ARTD-AVP"/>
</dbReference>
<dbReference type="Gene3D" id="3.30.1370.210">
    <property type="match status" value="1"/>
</dbReference>
<keyword evidence="6" id="KW-0677">Repeat</keyword>
<dbReference type="InterPro" id="IPR037197">
    <property type="entry name" value="WWE_dom_sf"/>
</dbReference>
<dbReference type="Gene3D" id="3.90.228.10">
    <property type="match status" value="1"/>
</dbReference>
<dbReference type="GO" id="GO:1990404">
    <property type="term" value="F:NAD+-protein mono-ADP-ribosyltransferase activity"/>
    <property type="evidence" value="ECO:0007669"/>
    <property type="project" value="TreeGrafter"/>
</dbReference>
<dbReference type="InterPro" id="IPR000571">
    <property type="entry name" value="Znf_CCCH"/>
</dbReference>
<feature type="domain" description="C3H1-type" evidence="13">
    <location>
        <begin position="235"/>
        <end position="262"/>
    </location>
</feature>
<dbReference type="GO" id="GO:0005737">
    <property type="term" value="C:cytoplasm"/>
    <property type="evidence" value="ECO:0007669"/>
    <property type="project" value="UniProtKB-SubCell"/>
</dbReference>
<dbReference type="PANTHER" id="PTHR45740">
    <property type="entry name" value="POLY [ADP-RIBOSE] POLYMERASE"/>
    <property type="match status" value="1"/>
</dbReference>
<dbReference type="KEGG" id="snh:120032146"/>
<feature type="domain" description="C3H1-type" evidence="13">
    <location>
        <begin position="160"/>
        <end position="182"/>
    </location>
</feature>
<evidence type="ECO:0000259" key="14">
    <source>
        <dbReference type="PROSITE" id="PS50918"/>
    </source>
</evidence>
<gene>
    <name evidence="17" type="primary">LOC120032146</name>
</gene>
<dbReference type="PANTHER" id="PTHR45740:SF15">
    <property type="entry name" value="ZINC FINGER CCCH TYPE DOMAIN CONTAINING 1-LIKE"/>
    <property type="match status" value="1"/>
</dbReference>
<dbReference type="Pfam" id="PF23466">
    <property type="entry name" value="WWE_4"/>
    <property type="match status" value="1"/>
</dbReference>
<dbReference type="OrthoDB" id="6133115at2759"/>
<evidence type="ECO:0000259" key="15">
    <source>
        <dbReference type="PROSITE" id="PS51059"/>
    </source>
</evidence>
<dbReference type="RefSeq" id="XP_038834037.1">
    <property type="nucleotide sequence ID" value="XM_038978109.1"/>
</dbReference>
<keyword evidence="5 11" id="KW-0479">Metal-binding</keyword>
<dbReference type="PROSITE" id="PS50103">
    <property type="entry name" value="ZF_C3H1"/>
    <property type="match status" value="2"/>
</dbReference>
<evidence type="ECO:0000256" key="12">
    <source>
        <dbReference type="SAM" id="MobiDB-lite"/>
    </source>
</evidence>
<feature type="compositionally biased region" description="Polar residues" evidence="12">
    <location>
        <begin position="714"/>
        <end position="742"/>
    </location>
</feature>
<keyword evidence="8 11" id="KW-0862">Zinc</keyword>
<evidence type="ECO:0000256" key="10">
    <source>
        <dbReference type="ARBA" id="ARBA00024347"/>
    </source>
</evidence>
<evidence type="ECO:0000256" key="2">
    <source>
        <dbReference type="ARBA" id="ARBA00004496"/>
    </source>
</evidence>
<feature type="compositionally biased region" description="Polar residues" evidence="12">
    <location>
        <begin position="665"/>
        <end position="696"/>
    </location>
</feature>
<dbReference type="Pfam" id="PF02825">
    <property type="entry name" value="WWE"/>
    <property type="match status" value="1"/>
</dbReference>
<evidence type="ECO:0000256" key="5">
    <source>
        <dbReference type="ARBA" id="ARBA00022723"/>
    </source>
</evidence>
<comment type="subcellular location">
    <subcellularLocation>
        <location evidence="2">Cytoplasm</location>
    </subcellularLocation>
    <subcellularLocation>
        <location evidence="1">Nucleus</location>
    </subcellularLocation>
</comment>
<keyword evidence="7 11" id="KW-0863">Zinc-finger</keyword>
<keyword evidence="4" id="KW-0597">Phosphoprotein</keyword>
<dbReference type="Pfam" id="PF00644">
    <property type="entry name" value="PARP"/>
    <property type="match status" value="1"/>
</dbReference>
<evidence type="ECO:0000259" key="13">
    <source>
        <dbReference type="PROSITE" id="PS50103"/>
    </source>
</evidence>
<dbReference type="PROSITE" id="PS51059">
    <property type="entry name" value="PARP_CATALYTIC"/>
    <property type="match status" value="1"/>
</dbReference>
<dbReference type="Proteomes" id="UP000808372">
    <property type="component" value="Chromosome 38"/>
</dbReference>
<dbReference type="AlphaFoldDB" id="A0A8U0Q128"/>
<keyword evidence="16" id="KW-1185">Reference proteome</keyword>
<keyword evidence="9" id="KW-0539">Nucleus</keyword>
<feature type="compositionally biased region" description="Basic and acidic residues" evidence="12">
    <location>
        <begin position="993"/>
        <end position="1006"/>
    </location>
</feature>
<feature type="domain" description="PARP catalytic" evidence="15">
    <location>
        <begin position="437"/>
        <end position="650"/>
    </location>
</feature>
<dbReference type="SUPFAM" id="SSF117839">
    <property type="entry name" value="WWE domain"/>
    <property type="match status" value="1"/>
</dbReference>
<evidence type="ECO:0000256" key="4">
    <source>
        <dbReference type="ARBA" id="ARBA00022553"/>
    </source>
</evidence>
<reference evidence="17" key="1">
    <citation type="submission" date="2025-08" db="UniProtKB">
        <authorList>
            <consortium name="RefSeq"/>
        </authorList>
    </citation>
    <scope>IDENTIFICATION</scope>
    <source>
        <tissue evidence="17">White muscle</tissue>
    </source>
</reference>
<proteinExistence type="inferred from homology"/>
<organism evidence="16 17">
    <name type="scientific">Salvelinus namaycush</name>
    <name type="common">Lake trout</name>
    <name type="synonym">Salmo namaycush</name>
    <dbReference type="NCBI Taxonomy" id="8040"/>
    <lineage>
        <taxon>Eukaryota</taxon>
        <taxon>Metazoa</taxon>
        <taxon>Chordata</taxon>
        <taxon>Craniata</taxon>
        <taxon>Vertebrata</taxon>
        <taxon>Euteleostomi</taxon>
        <taxon>Actinopterygii</taxon>
        <taxon>Neopterygii</taxon>
        <taxon>Teleostei</taxon>
        <taxon>Protacanthopterygii</taxon>
        <taxon>Salmoniformes</taxon>
        <taxon>Salmonidae</taxon>
        <taxon>Salmoninae</taxon>
        <taxon>Salvelinus</taxon>
    </lineage>
</organism>
<feature type="domain" description="WWE" evidence="14">
    <location>
        <begin position="321"/>
        <end position="407"/>
    </location>
</feature>
<dbReference type="GO" id="GO:0008270">
    <property type="term" value="F:zinc ion binding"/>
    <property type="evidence" value="ECO:0007669"/>
    <property type="project" value="UniProtKB-KW"/>
</dbReference>
<evidence type="ECO:0000313" key="16">
    <source>
        <dbReference type="Proteomes" id="UP000808372"/>
    </source>
</evidence>
<feature type="region of interest" description="Disordered" evidence="12">
    <location>
        <begin position="665"/>
        <end position="1006"/>
    </location>
</feature>
<dbReference type="GO" id="GO:0005634">
    <property type="term" value="C:nucleus"/>
    <property type="evidence" value="ECO:0007669"/>
    <property type="project" value="UniProtKB-SubCell"/>
</dbReference>
<dbReference type="InterPro" id="IPR057602">
    <property type="entry name" value="Zfn-CCCH_PARP12"/>
</dbReference>
<dbReference type="Pfam" id="PF25261">
    <property type="entry name" value="zf-CCCH_PARP12"/>
    <property type="match status" value="1"/>
</dbReference>
<evidence type="ECO:0000256" key="8">
    <source>
        <dbReference type="ARBA" id="ARBA00022833"/>
    </source>
</evidence>
<evidence type="ECO:0000256" key="3">
    <source>
        <dbReference type="ARBA" id="ARBA00022490"/>
    </source>
</evidence>
<dbReference type="GO" id="GO:0003950">
    <property type="term" value="F:NAD+ poly-ADP-ribosyltransferase activity"/>
    <property type="evidence" value="ECO:0007669"/>
    <property type="project" value="InterPro"/>
</dbReference>
<feature type="zinc finger region" description="C3H1-type" evidence="11">
    <location>
        <begin position="160"/>
        <end position="182"/>
    </location>
</feature>
<keyword evidence="3" id="KW-0963">Cytoplasm</keyword>
<feature type="compositionally biased region" description="Low complexity" evidence="12">
    <location>
        <begin position="803"/>
        <end position="876"/>
    </location>
</feature>
<name>A0A8U0Q128_SALNM</name>
<evidence type="ECO:0000256" key="6">
    <source>
        <dbReference type="ARBA" id="ARBA00022737"/>
    </source>
</evidence>
<dbReference type="SMART" id="SM00356">
    <property type="entry name" value="ZnF_C3H1"/>
    <property type="match status" value="3"/>
</dbReference>
<evidence type="ECO:0000256" key="11">
    <source>
        <dbReference type="PROSITE-ProRule" id="PRU00723"/>
    </source>
</evidence>
<evidence type="ECO:0000256" key="7">
    <source>
        <dbReference type="ARBA" id="ARBA00022771"/>
    </source>
</evidence>
<feature type="zinc finger region" description="C3H1-type" evidence="11">
    <location>
        <begin position="235"/>
        <end position="262"/>
    </location>
</feature>
<protein>
    <submittedName>
        <fullName evidence="17">Protein mono-ADP-ribosyltransferase PARP12-like</fullName>
    </submittedName>
</protein>
<dbReference type="InterPro" id="IPR004170">
    <property type="entry name" value="WWE_dom"/>
</dbReference>
<feature type="compositionally biased region" description="Low complexity" evidence="12">
    <location>
        <begin position="743"/>
        <end position="795"/>
    </location>
</feature>
<comment type="similarity">
    <text evidence="10">Belongs to the ARTD/PARP family.</text>
</comment>
<evidence type="ECO:0000256" key="9">
    <source>
        <dbReference type="ARBA" id="ARBA00023242"/>
    </source>
</evidence>
<feature type="compositionally biased region" description="Low complexity" evidence="12">
    <location>
        <begin position="892"/>
        <end position="958"/>
    </location>
</feature>